<dbReference type="Pfam" id="PF07331">
    <property type="entry name" value="TctB"/>
    <property type="match status" value="1"/>
</dbReference>
<sequence>MKRYSVQLMFIVFSILLFVNGITSVKTQTIREDLLNQRDYMLIIAAMIFAFSLLSILLEFRKANKEHTEAPSFGINKKVVVIIGATFLFALGATFVGFFTSTALFTFAITFYLSEKSKANLAKCLSFSLGLTVVLFIVFDLISVFFPNTLLI</sequence>
<feature type="transmembrane region" description="Helical" evidence="1">
    <location>
        <begin position="125"/>
        <end position="146"/>
    </location>
</feature>
<proteinExistence type="predicted"/>
<reference evidence="3 4" key="1">
    <citation type="journal article" date="1994" name="J. Ferment. Bioeng.">
        <title>Molecular cloning and nucleotide sequence of the gene for an alkaline protease from the alkalophilic Bacillus sp. KSM-K16.</title>
        <authorList>
            <person name="Hakamada Y."/>
            <person name="Kobayashi T."/>
            <person name="Hitomi J."/>
            <person name="Kawai S."/>
            <person name="Ito S."/>
        </authorList>
    </citation>
    <scope>NUCLEOTIDE SEQUENCE [LARGE SCALE GENOMIC DNA]</scope>
    <source>
        <strain evidence="3 4">KSM-K16</strain>
    </source>
</reference>
<dbReference type="EMBL" id="AP006627">
    <property type="protein sequence ID" value="BAD62761.1"/>
    <property type="molecule type" value="Genomic_DNA"/>
</dbReference>
<reference evidence="3 4" key="5">
    <citation type="journal article" date="2007" name="Extremophiles">
        <title>Intragenomic diversity of the V1 regions of 16S rRNA genes in high-alkaline protease-producing Bacillus clausii spp.</title>
        <authorList>
            <person name="Kageyama Y."/>
            <person name="Takaki Y."/>
            <person name="Shimamura S."/>
            <person name="Nishi S."/>
            <person name="Nogi Y."/>
            <person name="Uchimura K."/>
            <person name="Kobayashi T."/>
            <person name="Hitomi J."/>
            <person name="Ozaki K."/>
            <person name="Kawai S."/>
            <person name="Ito S."/>
            <person name="Horikoshi K."/>
        </authorList>
    </citation>
    <scope>NUCLEOTIDE SEQUENCE [LARGE SCALE GENOMIC DNA]</scope>
    <source>
        <strain evidence="3 4">KSM-K16</strain>
    </source>
</reference>
<evidence type="ECO:0000313" key="4">
    <source>
        <dbReference type="Proteomes" id="UP000001168"/>
    </source>
</evidence>
<keyword evidence="4" id="KW-1185">Reference proteome</keyword>
<reference evidence="3 4" key="2">
    <citation type="journal article" date="1995" name="Appl. Microbiol. Biotechnol.">
        <title>Purification and properties of an alkaline protease from alkalophilic Bacillus sp. KSM-K16.</title>
        <authorList>
            <person name="Kobayashi T."/>
            <person name="Hakamada Y."/>
            <person name="Adachi S."/>
            <person name="Hitomi J."/>
            <person name="Yoshimatsu T."/>
            <person name="Koike K."/>
            <person name="Kawai S."/>
            <person name="Ito S."/>
        </authorList>
    </citation>
    <scope>NUCLEOTIDE SEQUENCE [LARGE SCALE GENOMIC DNA]</scope>
    <source>
        <strain evidence="3 4">KSM-K16</strain>
    </source>
</reference>
<accession>Q5WLJ4</accession>
<evidence type="ECO:0000256" key="1">
    <source>
        <dbReference type="SAM" id="Phobius"/>
    </source>
</evidence>
<keyword evidence="1" id="KW-1133">Transmembrane helix</keyword>
<reference evidence="3 4" key="3">
    <citation type="journal article" date="1997" name="Protein Eng.">
        <title>High-resolution crystal structure of M-protease: phylogeny aided analysis of the high-alkaline adaptation mechanism.</title>
        <authorList>
            <person name="Shirai T."/>
            <person name="Suzuki A."/>
            <person name="Yamane T."/>
            <person name="Ashida T."/>
            <person name="Kobayashi T."/>
            <person name="Ito S."/>
        </authorList>
    </citation>
    <scope>NUCLEOTIDE SEQUENCE [LARGE SCALE GENOMIC DNA]</scope>
    <source>
        <strain evidence="3 4">KSM-K16</strain>
    </source>
</reference>
<feature type="domain" description="DUF1468" evidence="2">
    <location>
        <begin position="7"/>
        <end position="141"/>
    </location>
</feature>
<dbReference type="STRING" id="66692.ABC0218"/>
<dbReference type="OrthoDB" id="2974460at2"/>
<dbReference type="KEGG" id="bcl:ABC0218"/>
<gene>
    <name evidence="3" type="ordered locus">ABC0218</name>
</gene>
<protein>
    <recommendedName>
        <fullName evidence="2">DUF1468 domain-containing protein</fullName>
    </recommendedName>
</protein>
<dbReference type="Proteomes" id="UP000001168">
    <property type="component" value="Chromosome"/>
</dbReference>
<evidence type="ECO:0000313" key="3">
    <source>
        <dbReference type="EMBL" id="BAD62761.1"/>
    </source>
</evidence>
<dbReference type="RefSeq" id="WP_011245081.1">
    <property type="nucleotide sequence ID" value="NC_006582.1"/>
</dbReference>
<dbReference type="eggNOG" id="ENOG5030EHY">
    <property type="taxonomic scope" value="Bacteria"/>
</dbReference>
<keyword evidence="1" id="KW-0812">Transmembrane</keyword>
<organism evidence="3 4">
    <name type="scientific">Shouchella clausii (strain KSM-K16)</name>
    <name type="common">Alkalihalobacillus clausii</name>
    <dbReference type="NCBI Taxonomy" id="66692"/>
    <lineage>
        <taxon>Bacteria</taxon>
        <taxon>Bacillati</taxon>
        <taxon>Bacillota</taxon>
        <taxon>Bacilli</taxon>
        <taxon>Bacillales</taxon>
        <taxon>Bacillaceae</taxon>
        <taxon>Shouchella</taxon>
    </lineage>
</organism>
<reference evidence="4" key="4">
    <citation type="submission" date="2003-10" db="EMBL/GenBank/DDBJ databases">
        <title>The complete genome sequence of the alkaliphilic Bacillus clausii KSM-K16.</title>
        <authorList>
            <person name="Takaki Y."/>
            <person name="Kageyama Y."/>
            <person name="Shimamura S."/>
            <person name="Suzuki H."/>
            <person name="Nishi S."/>
            <person name="Hatada Y."/>
            <person name="Kawai S."/>
            <person name="Ito S."/>
            <person name="Horikoshi K."/>
        </authorList>
    </citation>
    <scope>NUCLEOTIDE SEQUENCE [LARGE SCALE GENOMIC DNA]</scope>
    <source>
        <strain evidence="4">KSM-K16</strain>
    </source>
</reference>
<dbReference type="InterPro" id="IPR009936">
    <property type="entry name" value="DUF1468"/>
</dbReference>
<dbReference type="HOGENOM" id="CLU_1718697_0_0_9"/>
<feature type="transmembrane region" description="Helical" evidence="1">
    <location>
        <begin position="40"/>
        <end position="60"/>
    </location>
</feature>
<dbReference type="AlphaFoldDB" id="Q5WLJ4"/>
<feature type="transmembrane region" description="Helical" evidence="1">
    <location>
        <begin position="80"/>
        <end position="113"/>
    </location>
</feature>
<name>Q5WLJ4_SHOC1</name>
<keyword evidence="1" id="KW-0472">Membrane</keyword>
<evidence type="ECO:0000259" key="2">
    <source>
        <dbReference type="Pfam" id="PF07331"/>
    </source>
</evidence>